<feature type="transmembrane region" description="Helical" evidence="8">
    <location>
        <begin position="126"/>
        <end position="142"/>
    </location>
</feature>
<comment type="subcellular location">
    <subcellularLocation>
        <location evidence="1">Cell membrane</location>
        <topology evidence="1">Multi-pass membrane protein</topology>
    </subcellularLocation>
</comment>
<evidence type="ECO:0000313" key="9">
    <source>
        <dbReference type="EMBL" id="TDG02135.1"/>
    </source>
</evidence>
<dbReference type="Pfam" id="PF04632">
    <property type="entry name" value="FUSC"/>
    <property type="match status" value="1"/>
</dbReference>
<protein>
    <submittedName>
        <fullName evidence="9">FUSC family protein</fullName>
    </submittedName>
</protein>
<feature type="transmembrane region" description="Helical" evidence="8">
    <location>
        <begin position="409"/>
        <end position="431"/>
    </location>
</feature>
<dbReference type="PANTHER" id="PTHR30509:SF9">
    <property type="entry name" value="MULTIDRUG RESISTANCE PROTEIN MDTO"/>
    <property type="match status" value="1"/>
</dbReference>
<evidence type="ECO:0000313" key="10">
    <source>
        <dbReference type="Proteomes" id="UP000295606"/>
    </source>
</evidence>
<feature type="transmembrane region" description="Helical" evidence="8">
    <location>
        <begin position="437"/>
        <end position="456"/>
    </location>
</feature>
<dbReference type="OrthoDB" id="105720at2"/>
<keyword evidence="6 8" id="KW-0472">Membrane</keyword>
<keyword evidence="4 8" id="KW-0812">Transmembrane</keyword>
<name>A0A4R5L106_9BURK</name>
<evidence type="ECO:0000256" key="4">
    <source>
        <dbReference type="ARBA" id="ARBA00022692"/>
    </source>
</evidence>
<reference evidence="9 10" key="1">
    <citation type="submission" date="2019-03" db="EMBL/GenBank/DDBJ databases">
        <title>Paraburkholderia sp. isolated from native Mimosa gymnas in Guartela State Park, Brazil.</title>
        <authorList>
            <person name="Paulitsch F."/>
            <person name="Hungria M."/>
            <person name="Delamuta J.R.M."/>
            <person name="Ribeiro R.A."/>
            <person name="Dall'Agnol R."/>
            <person name="Silva J.S.B."/>
        </authorList>
    </citation>
    <scope>NUCLEOTIDE SEQUENCE [LARGE SCALE GENOMIC DNA]</scope>
    <source>
        <strain evidence="9 10">CNPSo 3008</strain>
    </source>
</reference>
<dbReference type="GO" id="GO:0022857">
    <property type="term" value="F:transmembrane transporter activity"/>
    <property type="evidence" value="ECO:0007669"/>
    <property type="project" value="InterPro"/>
</dbReference>
<keyword evidence="2" id="KW-0813">Transport</keyword>
<accession>A0A4R5L106</accession>
<evidence type="ECO:0000256" key="1">
    <source>
        <dbReference type="ARBA" id="ARBA00004651"/>
    </source>
</evidence>
<organism evidence="9 10">
    <name type="scientific">Paraburkholderia guartelaensis</name>
    <dbReference type="NCBI Taxonomy" id="2546446"/>
    <lineage>
        <taxon>Bacteria</taxon>
        <taxon>Pseudomonadati</taxon>
        <taxon>Pseudomonadota</taxon>
        <taxon>Betaproteobacteria</taxon>
        <taxon>Burkholderiales</taxon>
        <taxon>Burkholderiaceae</taxon>
        <taxon>Paraburkholderia</taxon>
    </lineage>
</organism>
<evidence type="ECO:0000256" key="5">
    <source>
        <dbReference type="ARBA" id="ARBA00022989"/>
    </source>
</evidence>
<evidence type="ECO:0000256" key="8">
    <source>
        <dbReference type="SAM" id="Phobius"/>
    </source>
</evidence>
<feature type="transmembrane region" description="Helical" evidence="8">
    <location>
        <begin position="100"/>
        <end position="119"/>
    </location>
</feature>
<feature type="transmembrane region" description="Helical" evidence="8">
    <location>
        <begin position="154"/>
        <end position="176"/>
    </location>
</feature>
<feature type="transmembrane region" description="Helical" evidence="8">
    <location>
        <begin position="360"/>
        <end position="379"/>
    </location>
</feature>
<evidence type="ECO:0000256" key="3">
    <source>
        <dbReference type="ARBA" id="ARBA00022475"/>
    </source>
</evidence>
<keyword evidence="5 8" id="KW-1133">Transmembrane helix</keyword>
<gene>
    <name evidence="9" type="ORF">E1N52_41325</name>
</gene>
<feature type="region of interest" description="Disordered" evidence="7">
    <location>
        <begin position="689"/>
        <end position="708"/>
    </location>
</feature>
<dbReference type="Proteomes" id="UP000295606">
    <property type="component" value="Unassembled WGS sequence"/>
</dbReference>
<dbReference type="InterPro" id="IPR006726">
    <property type="entry name" value="PHBA_efflux_AaeB/fusaric-R"/>
</dbReference>
<evidence type="ECO:0000256" key="2">
    <source>
        <dbReference type="ARBA" id="ARBA00022448"/>
    </source>
</evidence>
<dbReference type="PANTHER" id="PTHR30509">
    <property type="entry name" value="P-HYDROXYBENZOIC ACID EFFLUX PUMP SUBUNIT-RELATED"/>
    <property type="match status" value="1"/>
</dbReference>
<dbReference type="GO" id="GO:0005886">
    <property type="term" value="C:plasma membrane"/>
    <property type="evidence" value="ECO:0007669"/>
    <property type="project" value="UniProtKB-SubCell"/>
</dbReference>
<comment type="caution">
    <text evidence="9">The sequence shown here is derived from an EMBL/GenBank/DDBJ whole genome shotgun (WGS) entry which is preliminary data.</text>
</comment>
<proteinExistence type="predicted"/>
<feature type="transmembrane region" description="Helical" evidence="8">
    <location>
        <begin position="463"/>
        <end position="481"/>
    </location>
</feature>
<feature type="transmembrane region" description="Helical" evidence="8">
    <location>
        <begin position="493"/>
        <end position="511"/>
    </location>
</feature>
<sequence>MAAADYLPDTLRDAGAFLKQELATFPGRTNVTLRCMLTSAIVIVVSMALEVPELALSLLVVFYVTQSNVVFTRLVGIMFILGSTLGIGLSILLLKFTYDYPLVRIVIASLVFFCSAYLIRVLKIGVVFFIVAIVVIYVQSFVDRTDQADLLIRAVLWVWVAVNYPIALTLLVNTLLLPAEPQLQLKAEIHRQLEALDVRLVQLIEGGASNAPLTPLTSADVQQGALTLQKLLRFATMRDAHYREHQATQLACIATVSRLYRAASELPREWRGASAAQLKMLHELHANVRALDESVALGEPYRYVSTVTAVERNAADTIPAAAESQRALHAYADLLASDATPGASAPSEPMVAPDAWTNPAYARFSLKTLLAVLICYVFYNAADWQGAHTIMLTCLIVALPSLGASAQRALLRLAGAAIGSALALFMVVFVVPRLDEITGLLLMTLPVIAFGAWIAAGSERIGYAGIQLVFTFSLALLARFGPVINLTEIRDRMVGILLGVGVATFVQMSFWREGEGDVLRQKLATMLRAIAAQLRPSQTGVAGHDELPYAQRQLQAWAVLADCEATLSRVALEPDWRETDQPQLTLRAQTVLAQGREIMLAGDALRTLATQAEVSDPGTAEAVRTAQEQASAELARYAEGLAANPPAARAPRRIEVVAQAGEPALATGAPLFEAADELSRQVAGLPEWAADAGLPEPAGAPSSQVLRS</sequence>
<dbReference type="AlphaFoldDB" id="A0A4R5L106"/>
<feature type="transmembrane region" description="Helical" evidence="8">
    <location>
        <begin position="74"/>
        <end position="94"/>
    </location>
</feature>
<evidence type="ECO:0000256" key="7">
    <source>
        <dbReference type="SAM" id="MobiDB-lite"/>
    </source>
</evidence>
<feature type="transmembrane region" description="Helical" evidence="8">
    <location>
        <begin position="36"/>
        <end position="62"/>
    </location>
</feature>
<evidence type="ECO:0000256" key="6">
    <source>
        <dbReference type="ARBA" id="ARBA00023136"/>
    </source>
</evidence>
<dbReference type="RefSeq" id="WP_133190695.1">
    <property type="nucleotide sequence ID" value="NZ_SMOD01000076.1"/>
</dbReference>
<dbReference type="EMBL" id="SMOD01000076">
    <property type="protein sequence ID" value="TDG02135.1"/>
    <property type="molecule type" value="Genomic_DNA"/>
</dbReference>
<keyword evidence="3" id="KW-1003">Cell membrane</keyword>